<dbReference type="Pfam" id="PF18962">
    <property type="entry name" value="Por_Secre_tail"/>
    <property type="match status" value="1"/>
</dbReference>
<accession>A0AAJ1VF86</accession>
<name>A0AAJ1VF86_9FLAO</name>
<dbReference type="Gene3D" id="3.20.20.80">
    <property type="entry name" value="Glycosidases"/>
    <property type="match status" value="1"/>
</dbReference>
<keyword evidence="1 2" id="KW-0732">Signal</keyword>
<evidence type="ECO:0000256" key="2">
    <source>
        <dbReference type="SAM" id="SignalP"/>
    </source>
</evidence>
<protein>
    <submittedName>
        <fullName evidence="4">T9SS type A sorting domain-containing protein</fullName>
    </submittedName>
</protein>
<feature type="domain" description="Secretion system C-terminal sorting" evidence="3">
    <location>
        <begin position="740"/>
        <end position="809"/>
    </location>
</feature>
<evidence type="ECO:0000313" key="5">
    <source>
        <dbReference type="Proteomes" id="UP001228636"/>
    </source>
</evidence>
<gene>
    <name evidence="4" type="ORF">QWY81_01530</name>
</gene>
<feature type="signal peptide" evidence="2">
    <location>
        <begin position="1"/>
        <end position="19"/>
    </location>
</feature>
<dbReference type="InterPro" id="IPR026444">
    <property type="entry name" value="Secre_tail"/>
</dbReference>
<evidence type="ECO:0000313" key="4">
    <source>
        <dbReference type="EMBL" id="MDN3618129.1"/>
    </source>
</evidence>
<reference evidence="4 5" key="1">
    <citation type="journal article" date="2014" name="Int. J. Syst. Evol. Microbiol.">
        <title>Complete genome sequence of Corynebacterium casei LMG S-19264T (=DSM 44701T), isolated from a smear-ripened cheese.</title>
        <authorList>
            <consortium name="US DOE Joint Genome Institute (JGI-PGF)"/>
            <person name="Walter F."/>
            <person name="Albersmeier A."/>
            <person name="Kalinowski J."/>
            <person name="Ruckert C."/>
        </authorList>
    </citation>
    <scope>NUCLEOTIDE SEQUENCE [LARGE SCALE GENOMIC DNA]</scope>
    <source>
        <strain evidence="4 5">CECT 8670</strain>
    </source>
</reference>
<feature type="chain" id="PRO_5042507784" evidence="2">
    <location>
        <begin position="20"/>
        <end position="811"/>
    </location>
</feature>
<comment type="caution">
    <text evidence="4">The sequence shown here is derived from an EMBL/GenBank/DDBJ whole genome shotgun (WGS) entry which is preliminary data.</text>
</comment>
<evidence type="ECO:0000259" key="3">
    <source>
        <dbReference type="Pfam" id="PF18962"/>
    </source>
</evidence>
<dbReference type="NCBIfam" id="TIGR04183">
    <property type="entry name" value="Por_Secre_tail"/>
    <property type="match status" value="1"/>
</dbReference>
<proteinExistence type="predicted"/>
<dbReference type="Proteomes" id="UP001228636">
    <property type="component" value="Unassembled WGS sequence"/>
</dbReference>
<dbReference type="AlphaFoldDB" id="A0AAJ1VF86"/>
<organism evidence="4 5">
    <name type="scientific">Polaribacter sejongensis</name>
    <dbReference type="NCBI Taxonomy" id="985043"/>
    <lineage>
        <taxon>Bacteria</taxon>
        <taxon>Pseudomonadati</taxon>
        <taxon>Bacteroidota</taxon>
        <taxon>Flavobacteriia</taxon>
        <taxon>Flavobacteriales</taxon>
        <taxon>Flavobacteriaceae</taxon>
    </lineage>
</organism>
<dbReference type="Gene3D" id="1.20.1270.90">
    <property type="entry name" value="AF1782-like"/>
    <property type="match status" value="1"/>
</dbReference>
<sequence length="811" mass="89951">MKTKITFLFFLLFTLTQFGQSNTCNSVVNDMFDEAGAIPTEWTEYNTTGNVTVDSGQLKFDFNATLPAAYRTFTAVSENVIFSFDVSASKTYSRCHVNLISATGKYLSTIDVGAKSSSIKFATTMSEGVPSSFSDGSSKITLIKNTIYTLSASVNFTTQTVDYYADGALIMLDVPFLETANDVTKVDIQSLFMYNNNGNFNFDNITVSISNEGRLLLSNAVRNSESILNAAAIGTEGGEYAQSDYDIFQTAINTAIEVENNCAANQSELSKSLEDLNTALTNFEASSVPFVQSVSINALDTKQKVLMMGGDMVRNAHNIQEAPNKEEIVDWLIKDIPFNTYRVKYDKTQELVEGNKKLDSVYGDMILTMKMMLKVNPELKFFAHMRSDYHGYGQGNKNNLPTFIYDYEYVSATDSFLGTKYFDAVKYGLFLADYVAYMSDNGVPITYLATSKEWSVVTAEIAKTTIETLISTLAERGVAMPLIIDPGSWSLSKGVSTVNAYVAKDVNKYVYGYSSHNYNGGDTTTWTDFGDAVKSAGKLSFDDESSHGGGGQTTEAEVPITKVLFQYTDRANMYAGGIQGECFFDLSVKANNFNKYFARPIVYTASQNGRRMRSYYIMKKFAENAVDATYVSQTLNNFEDVVSMAFLKDDKMVFWIVNSSETAYSDFSININNLGLKAGMNIQQIYWDDTALITGNENSIEANSDNQFKANIAPLSISYFMIDPKATLSTENHQISNVNIYPNPVADKLMVSDPDAVFNQFTVYNINGQAIKRGIISTEKVEINTSKFSKGIYFLKLEGIKTSETHKIIKK</sequence>
<evidence type="ECO:0000256" key="1">
    <source>
        <dbReference type="ARBA" id="ARBA00022729"/>
    </source>
</evidence>
<dbReference type="EMBL" id="JAUFQH010000003">
    <property type="protein sequence ID" value="MDN3618129.1"/>
    <property type="molecule type" value="Genomic_DNA"/>
</dbReference>
<dbReference type="RefSeq" id="WP_261972170.1">
    <property type="nucleotide sequence ID" value="NZ_CP103460.1"/>
</dbReference>